<dbReference type="EMBL" id="OOIN01000010">
    <property type="protein sequence ID" value="SPO25114.1"/>
    <property type="molecule type" value="Genomic_DNA"/>
</dbReference>
<feature type="region of interest" description="Disordered" evidence="1">
    <location>
        <begin position="271"/>
        <end position="324"/>
    </location>
</feature>
<dbReference type="AlphaFoldDB" id="A0A5C3E315"/>
<evidence type="ECO:0000313" key="4">
    <source>
        <dbReference type="Proteomes" id="UP000324022"/>
    </source>
</evidence>
<organism evidence="3 4">
    <name type="scientific">Ustilago trichophora</name>
    <dbReference type="NCBI Taxonomy" id="86804"/>
    <lineage>
        <taxon>Eukaryota</taxon>
        <taxon>Fungi</taxon>
        <taxon>Dikarya</taxon>
        <taxon>Basidiomycota</taxon>
        <taxon>Ustilaginomycotina</taxon>
        <taxon>Ustilaginomycetes</taxon>
        <taxon>Ustilaginales</taxon>
        <taxon>Ustilaginaceae</taxon>
        <taxon>Ustilago</taxon>
    </lineage>
</organism>
<evidence type="ECO:0000313" key="3">
    <source>
        <dbReference type="EMBL" id="SPO25114.1"/>
    </source>
</evidence>
<keyword evidence="2" id="KW-0732">Signal</keyword>
<feature type="region of interest" description="Disordered" evidence="1">
    <location>
        <begin position="372"/>
        <end position="433"/>
    </location>
</feature>
<gene>
    <name evidence="3" type="ORF">UTRI_02785_B</name>
</gene>
<evidence type="ECO:0000256" key="2">
    <source>
        <dbReference type="SAM" id="SignalP"/>
    </source>
</evidence>
<reference evidence="3 4" key="1">
    <citation type="submission" date="2018-03" db="EMBL/GenBank/DDBJ databases">
        <authorList>
            <person name="Guldener U."/>
        </authorList>
    </citation>
    <scope>NUCLEOTIDE SEQUENCE [LARGE SCALE GENOMIC DNA]</scope>
    <source>
        <strain evidence="3 4">NBRC100155</strain>
    </source>
</reference>
<feature type="compositionally biased region" description="Polar residues" evidence="1">
    <location>
        <begin position="271"/>
        <end position="283"/>
    </location>
</feature>
<accession>A0A5C3E315</accession>
<evidence type="ECO:0000256" key="1">
    <source>
        <dbReference type="SAM" id="MobiDB-lite"/>
    </source>
</evidence>
<protein>
    <submittedName>
        <fullName evidence="3">Uncharacterized protein</fullName>
    </submittedName>
</protein>
<feature type="compositionally biased region" description="Low complexity" evidence="1">
    <location>
        <begin position="403"/>
        <end position="427"/>
    </location>
</feature>
<keyword evidence="4" id="KW-1185">Reference proteome</keyword>
<proteinExistence type="predicted"/>
<feature type="chain" id="PRO_5022864812" evidence="2">
    <location>
        <begin position="28"/>
        <end position="433"/>
    </location>
</feature>
<sequence length="433" mass="48693">MSRPATLGIPAAAIWLLFCLLTAISRASIFEGYEWPAEAEQLLTAGLRVPLGQTYSEAQADEFLANAMLHHVREALARSRQPYVRYQTNSLDTLITTATLRPKHTVSTDGIPQETRRRSIKARWFSSPLFVAKAESPMGVEHFQIRLPDQRTVRSLDLIRFDVFKPRSGLGFWLPTAIIRPVYRPGSARLSFRKIYEYPTSVVLYRRMHRISPQAAKESLRRTLWRKHRVWLQKLDDVERDLIYQVWMKALRSDRILESPFFTANDRQLATSAGNKAPESSTPLPDITHPPVVDMDSSGEEDTPPLNAHEFGLPSPHSSENLANIPEASTSGAHAFEQGAPDLVEHDFFNPQRNLASQPIRPQALYPWQERPIGLRSHPPPGFLQQHTSTPILRENDVNLDLSLGTPSSSSGPRGSSESSSARPMSGFSHTKK</sequence>
<name>A0A5C3E315_9BASI</name>
<feature type="signal peptide" evidence="2">
    <location>
        <begin position="1"/>
        <end position="27"/>
    </location>
</feature>
<dbReference type="OrthoDB" id="2551099at2759"/>
<dbReference type="Proteomes" id="UP000324022">
    <property type="component" value="Unassembled WGS sequence"/>
</dbReference>